<dbReference type="EMBL" id="QGKX02002183">
    <property type="protein sequence ID" value="KAF3488223.1"/>
    <property type="molecule type" value="Genomic_DNA"/>
</dbReference>
<dbReference type="AlphaFoldDB" id="A0A8S9MZ61"/>
<name>A0A8S9MZ61_BRACR</name>
<reference evidence="1" key="1">
    <citation type="submission" date="2019-12" db="EMBL/GenBank/DDBJ databases">
        <title>Genome sequencing and annotation of Brassica cretica.</title>
        <authorList>
            <person name="Studholme D.J."/>
            <person name="Sarris P."/>
        </authorList>
    </citation>
    <scope>NUCLEOTIDE SEQUENCE</scope>
    <source>
        <strain evidence="1">PFS-109/04</strain>
        <tissue evidence="1">Leaf</tissue>
    </source>
</reference>
<accession>A0A8S9MZ61</accession>
<comment type="caution">
    <text evidence="1">The sequence shown here is derived from an EMBL/GenBank/DDBJ whole genome shotgun (WGS) entry which is preliminary data.</text>
</comment>
<dbReference type="Proteomes" id="UP000712600">
    <property type="component" value="Unassembled WGS sequence"/>
</dbReference>
<evidence type="ECO:0000313" key="1">
    <source>
        <dbReference type="EMBL" id="KAF3488223.1"/>
    </source>
</evidence>
<protein>
    <submittedName>
        <fullName evidence="1">Uncharacterized protein</fullName>
    </submittedName>
</protein>
<proteinExistence type="predicted"/>
<gene>
    <name evidence="1" type="ORF">F2Q69_00052170</name>
</gene>
<organism evidence="1 2">
    <name type="scientific">Brassica cretica</name>
    <name type="common">Mustard</name>
    <dbReference type="NCBI Taxonomy" id="69181"/>
    <lineage>
        <taxon>Eukaryota</taxon>
        <taxon>Viridiplantae</taxon>
        <taxon>Streptophyta</taxon>
        <taxon>Embryophyta</taxon>
        <taxon>Tracheophyta</taxon>
        <taxon>Spermatophyta</taxon>
        <taxon>Magnoliopsida</taxon>
        <taxon>eudicotyledons</taxon>
        <taxon>Gunneridae</taxon>
        <taxon>Pentapetalae</taxon>
        <taxon>rosids</taxon>
        <taxon>malvids</taxon>
        <taxon>Brassicales</taxon>
        <taxon>Brassicaceae</taxon>
        <taxon>Brassiceae</taxon>
        <taxon>Brassica</taxon>
    </lineage>
</organism>
<evidence type="ECO:0000313" key="2">
    <source>
        <dbReference type="Proteomes" id="UP000712600"/>
    </source>
</evidence>
<sequence>MRPHVNGVQFQRNPVAEKLPGMKPAAALCRGNHPGDFASSYRDILKLRSEPDDRWQPCGMKPTATKLRRIHDLDRRQCSWAGNGRGET</sequence>